<keyword evidence="1" id="KW-1133">Transmembrane helix</keyword>
<feature type="transmembrane region" description="Helical" evidence="1">
    <location>
        <begin position="111"/>
        <end position="130"/>
    </location>
</feature>
<dbReference type="Proteomes" id="UP000215033">
    <property type="component" value="Chromosome 1"/>
</dbReference>
<evidence type="ECO:0000313" key="4">
    <source>
        <dbReference type="Proteomes" id="UP000193466"/>
    </source>
</evidence>
<name>A0AB38DSA2_9NEIS</name>
<keyword evidence="1" id="KW-0812">Transmembrane</keyword>
<evidence type="ECO:0000256" key="1">
    <source>
        <dbReference type="SAM" id="Phobius"/>
    </source>
</evidence>
<keyword evidence="4" id="KW-1185">Reference proteome</keyword>
<sequence length="221" mass="26267">MDDEKSKFIHINSSIPFWNWLSYLFCLFLICFITGIYLVLRGGRPYLDGLYAFVLSPLISFYVLDYILIRYLREDVPKLCELLDINYYIDSKRNIFFQAKSNLIFSSVDKYFIYISLLTIWYAGLGPRAVSNYDAWQFWLLAFLIIFYLIYISCYLALKFIFIFCIKNLDLNQPILKQNREKIFKLKSMFIIFLISLMFYIFMDCADFIAIKIAASNVKSN</sequence>
<dbReference type="EMBL" id="LT906434">
    <property type="protein sequence ID" value="SNU80001.1"/>
    <property type="molecule type" value="Genomic_DNA"/>
</dbReference>
<dbReference type="Proteomes" id="UP000193466">
    <property type="component" value="Unassembled WGS sequence"/>
</dbReference>
<evidence type="ECO:0000313" key="2">
    <source>
        <dbReference type="EMBL" id="OSI11450.1"/>
    </source>
</evidence>
<evidence type="ECO:0008006" key="6">
    <source>
        <dbReference type="Google" id="ProtNLM"/>
    </source>
</evidence>
<dbReference type="AlphaFoldDB" id="A0AB38DSA2"/>
<evidence type="ECO:0000313" key="5">
    <source>
        <dbReference type="Proteomes" id="UP000215033"/>
    </source>
</evidence>
<feature type="transmembrane region" description="Helical" evidence="1">
    <location>
        <begin position="50"/>
        <end position="69"/>
    </location>
</feature>
<protein>
    <recommendedName>
        <fullName evidence="6">Integral membrane protein</fullName>
    </recommendedName>
</protein>
<proteinExistence type="predicted"/>
<feature type="transmembrane region" description="Helical" evidence="1">
    <location>
        <begin position="136"/>
        <end position="165"/>
    </location>
</feature>
<dbReference type="EMBL" id="MTBM01000001">
    <property type="protein sequence ID" value="OSI11450.1"/>
    <property type="molecule type" value="Genomic_DNA"/>
</dbReference>
<evidence type="ECO:0000313" key="3">
    <source>
        <dbReference type="EMBL" id="SNU80001.1"/>
    </source>
</evidence>
<reference evidence="3 5" key="2">
    <citation type="submission" date="2017-06" db="EMBL/GenBank/DDBJ databases">
        <authorList>
            <consortium name="Pathogen Informatics"/>
        </authorList>
    </citation>
    <scope>NUCLEOTIDE SEQUENCE [LARGE SCALE GENOMIC DNA]</scope>
    <source>
        <strain evidence="3 5">NCTC12230</strain>
    </source>
</reference>
<organism evidence="3 5">
    <name type="scientific">Neisseria zoodegmatis</name>
    <dbReference type="NCBI Taxonomy" id="326523"/>
    <lineage>
        <taxon>Bacteria</taxon>
        <taxon>Pseudomonadati</taxon>
        <taxon>Pseudomonadota</taxon>
        <taxon>Betaproteobacteria</taxon>
        <taxon>Neisseriales</taxon>
        <taxon>Neisseriaceae</taxon>
        <taxon>Neisseria</taxon>
    </lineage>
</organism>
<accession>A0AB38DSA2</accession>
<feature type="transmembrane region" description="Helical" evidence="1">
    <location>
        <begin position="186"/>
        <end position="203"/>
    </location>
</feature>
<keyword evidence="1" id="KW-0472">Membrane</keyword>
<feature type="transmembrane region" description="Helical" evidence="1">
    <location>
        <begin position="20"/>
        <end position="38"/>
    </location>
</feature>
<gene>
    <name evidence="2" type="ORF">BWD10_00310</name>
    <name evidence="3" type="ORF">SAMEA4504057_01511</name>
</gene>
<reference evidence="2 4" key="1">
    <citation type="submission" date="2017-01" db="EMBL/GenBank/DDBJ databases">
        <authorList>
            <person name="Wolfgang W.J."/>
            <person name="Cole J."/>
            <person name="Wroblewski D."/>
            <person name="Mcginnis J."/>
            <person name="Musser K.A."/>
        </authorList>
    </citation>
    <scope>NUCLEOTIDE SEQUENCE [LARGE SCALE GENOMIC DNA]</scope>
    <source>
        <strain evidence="2 4">DSM 21643</strain>
    </source>
</reference>
<dbReference type="KEGG" id="nzo:SAMEA4504057_1511"/>